<sequence>MWRYLKNWIKDMYTLQQNKRGTTKEKFFNDLTRNEELLTNKFQNIDDIKFRHLKLTNESNQQIDATLVYITNLIDKEIINNNIIKPLLSEDNQNLSLAEKDTETISSKIIDAENIERIDKVNKAVNDILAGKSILLVDQSSHVLSISTQGWEERSVERPITERTVRGPSDGFTENIKTNTGLIRRRIKDKQLKVESFTKGSYTNTQINVLYAEDIVNSKIVAEVKKRLNSINVDQITGPRHIMELIEDNPLSPFDTIYETERPDIATAGMLEGRVTILIDGYPTALVAPMLFMENLVSPEDYYYNFYYTLGARAIRFLGFLVSALLPAIYIAILAFHQEVLPITLVNKIYSAREGVPFPIAIEMIIFGAFFEGIKEAGARIPQALGPSVTIVGALILGEAAINAGLLSPDSVIIGSITGISIFLMPTTEFNNTLLLIRLLFVLGAATSGFFGITLAVLWITMHLTNLRSFGIPFMRPVAPLQLQDLKDFFMRVPYLVMNTRPKSLETEEVNRQNNQPIKRFFFKYDLQEQDTKNEVTDNEN</sequence>
<keyword evidence="5" id="KW-1185">Reference proteome</keyword>
<evidence type="ECO:0000313" key="5">
    <source>
        <dbReference type="Proteomes" id="UP000001661"/>
    </source>
</evidence>
<feature type="transmembrane region" description="Helical" evidence="3">
    <location>
        <begin position="317"/>
        <end position="336"/>
    </location>
</feature>
<feature type="transmembrane region" description="Helical" evidence="3">
    <location>
        <begin position="386"/>
        <end position="406"/>
    </location>
</feature>
<dbReference type="PANTHER" id="PTHR22550">
    <property type="entry name" value="SPORE GERMINATION PROTEIN"/>
    <property type="match status" value="1"/>
</dbReference>
<keyword evidence="2 3" id="KW-0472">Membrane</keyword>
<feature type="transmembrane region" description="Helical" evidence="3">
    <location>
        <begin position="435"/>
        <end position="460"/>
    </location>
</feature>
<dbReference type="EMBL" id="CP002105">
    <property type="protein sequence ID" value="ADL13445.1"/>
    <property type="molecule type" value="Genomic_DNA"/>
</dbReference>
<dbReference type="RefSeq" id="WP_013278890.1">
    <property type="nucleotide sequence ID" value="NC_014378.1"/>
</dbReference>
<proteinExistence type="inferred from homology"/>
<evidence type="ECO:0000256" key="2">
    <source>
        <dbReference type="ARBA" id="ARBA00023136"/>
    </source>
</evidence>
<protein>
    <submittedName>
        <fullName evidence="4">GerA spore germination protein</fullName>
    </submittedName>
</protein>
<evidence type="ECO:0000313" key="4">
    <source>
        <dbReference type="EMBL" id="ADL13445.1"/>
    </source>
</evidence>
<dbReference type="KEGG" id="aar:Acear_1947"/>
<feature type="transmembrane region" description="Helical" evidence="3">
    <location>
        <begin position="356"/>
        <end position="374"/>
    </location>
</feature>
<organism evidence="4 5">
    <name type="scientific">Acetohalobium arabaticum (strain ATCC 49924 / DSM 5501 / Z-7288)</name>
    <dbReference type="NCBI Taxonomy" id="574087"/>
    <lineage>
        <taxon>Bacteria</taxon>
        <taxon>Bacillati</taxon>
        <taxon>Bacillota</taxon>
        <taxon>Clostridia</taxon>
        <taxon>Halanaerobiales</taxon>
        <taxon>Halobacteroidaceae</taxon>
        <taxon>Acetohalobium</taxon>
    </lineage>
</organism>
<dbReference type="AlphaFoldDB" id="D9QSI2"/>
<dbReference type="HOGENOM" id="CLU_021639_4_1_9"/>
<dbReference type="STRING" id="574087.Acear_1947"/>
<feature type="transmembrane region" description="Helical" evidence="3">
    <location>
        <begin position="412"/>
        <end position="428"/>
    </location>
</feature>
<keyword evidence="3" id="KW-1133">Transmembrane helix</keyword>
<dbReference type="OrthoDB" id="9772630at2"/>
<name>D9QSI2_ACEAZ</name>
<dbReference type="Proteomes" id="UP000001661">
    <property type="component" value="Chromosome"/>
</dbReference>
<dbReference type="PIRSF" id="PIRSF005690">
    <property type="entry name" value="GerBA"/>
    <property type="match status" value="1"/>
</dbReference>
<gene>
    <name evidence="4" type="ordered locus">Acear_1947</name>
</gene>
<accession>D9QSI2</accession>
<dbReference type="eggNOG" id="COG0697">
    <property type="taxonomic scope" value="Bacteria"/>
</dbReference>
<dbReference type="GO" id="GO:0009847">
    <property type="term" value="P:spore germination"/>
    <property type="evidence" value="ECO:0007669"/>
    <property type="project" value="InterPro"/>
</dbReference>
<reference evidence="4 5" key="1">
    <citation type="journal article" date="2010" name="Stand. Genomic Sci.">
        <title>Complete genome sequence of Acetohalobium arabaticum type strain (Z-7288).</title>
        <authorList>
            <person name="Sikorski J."/>
            <person name="Lapidus A."/>
            <person name="Chertkov O."/>
            <person name="Lucas S."/>
            <person name="Copeland A."/>
            <person name="Glavina Del Rio T."/>
            <person name="Nolan M."/>
            <person name="Tice H."/>
            <person name="Cheng J.F."/>
            <person name="Han C."/>
            <person name="Brambilla E."/>
            <person name="Pitluck S."/>
            <person name="Liolios K."/>
            <person name="Ivanova N."/>
            <person name="Mavromatis K."/>
            <person name="Mikhailova N."/>
            <person name="Pati A."/>
            <person name="Bruce D."/>
            <person name="Detter C."/>
            <person name="Tapia R."/>
            <person name="Goodwin L."/>
            <person name="Chen A."/>
            <person name="Palaniappan K."/>
            <person name="Land M."/>
            <person name="Hauser L."/>
            <person name="Chang Y.J."/>
            <person name="Jeffries C.D."/>
            <person name="Rohde M."/>
            <person name="Goker M."/>
            <person name="Spring S."/>
            <person name="Woyke T."/>
            <person name="Bristow J."/>
            <person name="Eisen J.A."/>
            <person name="Markowitz V."/>
            <person name="Hugenholtz P."/>
            <person name="Kyrpides N.C."/>
            <person name="Klenk H.P."/>
        </authorList>
    </citation>
    <scope>NUCLEOTIDE SEQUENCE [LARGE SCALE GENOMIC DNA]</scope>
    <source>
        <strain evidence="5">ATCC 49924 / DSM 5501 / Z-7288</strain>
    </source>
</reference>
<keyword evidence="3" id="KW-0812">Transmembrane</keyword>
<evidence type="ECO:0000256" key="1">
    <source>
        <dbReference type="ARBA" id="ARBA00005278"/>
    </source>
</evidence>
<comment type="similarity">
    <text evidence="1">Belongs to the GerABKA family.</text>
</comment>
<dbReference type="PANTHER" id="PTHR22550:SF5">
    <property type="entry name" value="LEUCINE ZIPPER PROTEIN 4"/>
    <property type="match status" value="1"/>
</dbReference>
<dbReference type="InterPro" id="IPR004995">
    <property type="entry name" value="Spore_Ger"/>
</dbReference>
<dbReference type="GO" id="GO:0016020">
    <property type="term" value="C:membrane"/>
    <property type="evidence" value="ECO:0007669"/>
    <property type="project" value="InterPro"/>
</dbReference>
<dbReference type="InterPro" id="IPR050768">
    <property type="entry name" value="UPF0353/GerABKA_families"/>
</dbReference>
<evidence type="ECO:0000256" key="3">
    <source>
        <dbReference type="SAM" id="Phobius"/>
    </source>
</evidence>
<dbReference type="Pfam" id="PF03323">
    <property type="entry name" value="GerA"/>
    <property type="match status" value="1"/>
</dbReference>